<evidence type="ECO:0000256" key="7">
    <source>
        <dbReference type="ARBA" id="ARBA00023002"/>
    </source>
</evidence>
<dbReference type="InterPro" id="IPR035971">
    <property type="entry name" value="CBD_sf"/>
</dbReference>
<name>A0A9P4QR02_9PLEO</name>
<evidence type="ECO:0000256" key="15">
    <source>
        <dbReference type="RuleBase" id="RU368122"/>
    </source>
</evidence>
<comment type="caution">
    <text evidence="19">The sequence shown here is derived from an EMBL/GenBank/DDBJ whole genome shotgun (WGS) entry which is preliminary data.</text>
</comment>
<feature type="compositionally biased region" description="Low complexity" evidence="16">
    <location>
        <begin position="264"/>
        <end position="294"/>
    </location>
</feature>
<feature type="region of interest" description="Disordered" evidence="16">
    <location>
        <begin position="264"/>
        <end position="302"/>
    </location>
</feature>
<comment type="function">
    <text evidence="15">Lytic polysaccharide monooxygenase (LMPO) that depolymerizes crystalline and amorphous polysaccharides via the oxidation of scissile alpha- or beta-(1-4)-glycosidic bonds, yielding C1 and/or C4 oxidation products. Catalysis by LPMOs requires the reduction of the active-site copper from Cu(II) to Cu(I) by a reducing agent and H(2)O(2) or O(2) as a cosubstrate.</text>
</comment>
<dbReference type="EC" id="1.14.99.56" evidence="15"/>
<dbReference type="EMBL" id="ML996203">
    <property type="protein sequence ID" value="KAF2731064.1"/>
    <property type="molecule type" value="Genomic_DNA"/>
</dbReference>
<gene>
    <name evidence="19" type="ORF">EJ04DRAFT_16803</name>
</gene>
<evidence type="ECO:0000256" key="9">
    <source>
        <dbReference type="ARBA" id="ARBA00023033"/>
    </source>
</evidence>
<evidence type="ECO:0000256" key="3">
    <source>
        <dbReference type="ARBA" id="ARBA00022525"/>
    </source>
</evidence>
<evidence type="ECO:0000313" key="19">
    <source>
        <dbReference type="EMBL" id="KAF2731064.1"/>
    </source>
</evidence>
<keyword evidence="3 15" id="KW-0964">Secreted</keyword>
<feature type="signal peptide" evidence="17">
    <location>
        <begin position="1"/>
        <end position="20"/>
    </location>
</feature>
<proteinExistence type="inferred from homology"/>
<evidence type="ECO:0000256" key="8">
    <source>
        <dbReference type="ARBA" id="ARBA00023008"/>
    </source>
</evidence>
<dbReference type="PROSITE" id="PS00562">
    <property type="entry name" value="CBM1_1"/>
    <property type="match status" value="1"/>
</dbReference>
<keyword evidence="10 15" id="KW-1015">Disulfide bond</keyword>
<dbReference type="Pfam" id="PF00734">
    <property type="entry name" value="CBM_1"/>
    <property type="match status" value="1"/>
</dbReference>
<dbReference type="InterPro" id="IPR005103">
    <property type="entry name" value="AA9_LPMO"/>
</dbReference>
<keyword evidence="4" id="KW-0479">Metal-binding</keyword>
<evidence type="ECO:0000256" key="11">
    <source>
        <dbReference type="ARBA" id="ARBA00023277"/>
    </source>
</evidence>
<dbReference type="AlphaFoldDB" id="A0A9P4QR02"/>
<evidence type="ECO:0000256" key="2">
    <source>
        <dbReference type="ARBA" id="ARBA00004613"/>
    </source>
</evidence>
<evidence type="ECO:0000256" key="17">
    <source>
        <dbReference type="SAM" id="SignalP"/>
    </source>
</evidence>
<protein>
    <recommendedName>
        <fullName evidence="15">AA9 family lytic polysaccharide monooxygenase</fullName>
        <ecNumber evidence="15">1.14.99.56</ecNumber>
    </recommendedName>
    <alternativeName>
        <fullName evidence="15">Endo-beta-1,4-glucanase</fullName>
    </alternativeName>
    <alternativeName>
        <fullName evidence="15">Glycosyl hydrolase 61 family protein</fullName>
    </alternativeName>
</protein>
<feature type="chain" id="PRO_5040251702" description="AA9 family lytic polysaccharide monooxygenase" evidence="17">
    <location>
        <begin position="21"/>
        <end position="363"/>
    </location>
</feature>
<keyword evidence="7" id="KW-0560">Oxidoreductase</keyword>
<accession>A0A9P4QR02</accession>
<evidence type="ECO:0000256" key="12">
    <source>
        <dbReference type="ARBA" id="ARBA00023326"/>
    </source>
</evidence>
<keyword evidence="8" id="KW-0186">Copper</keyword>
<dbReference type="GO" id="GO:0008810">
    <property type="term" value="F:cellulase activity"/>
    <property type="evidence" value="ECO:0007669"/>
    <property type="project" value="UniProtKB-UniRule"/>
</dbReference>
<comment type="domain">
    <text evidence="15">Has a modular structure: an endo-beta-1,4-glucanase catalytic module at the N-terminus, a linker rich in serines and threonines, and a C-terminal carbohydrate-binding module (CBM).</text>
</comment>
<dbReference type="GO" id="GO:0030248">
    <property type="term" value="F:cellulose binding"/>
    <property type="evidence" value="ECO:0007669"/>
    <property type="project" value="UniProtKB-UniRule"/>
</dbReference>
<dbReference type="Gene3D" id="2.70.50.70">
    <property type="match status" value="1"/>
</dbReference>
<comment type="subcellular location">
    <subcellularLocation>
        <location evidence="2 15">Secreted</location>
    </subcellularLocation>
</comment>
<dbReference type="InterPro" id="IPR049892">
    <property type="entry name" value="AA9"/>
</dbReference>
<keyword evidence="6 15" id="KW-0136">Cellulose degradation</keyword>
<keyword evidence="12 15" id="KW-0624">Polysaccharide degradation</keyword>
<evidence type="ECO:0000256" key="14">
    <source>
        <dbReference type="ARBA" id="ARBA00045077"/>
    </source>
</evidence>
<dbReference type="PANTHER" id="PTHR33353">
    <property type="entry name" value="PUTATIVE (AFU_ORTHOLOGUE AFUA_1G12560)-RELATED"/>
    <property type="match status" value="1"/>
</dbReference>
<dbReference type="Proteomes" id="UP000799444">
    <property type="component" value="Unassembled WGS sequence"/>
</dbReference>
<keyword evidence="11 15" id="KW-0119">Carbohydrate metabolism</keyword>
<evidence type="ECO:0000259" key="18">
    <source>
        <dbReference type="PROSITE" id="PS51164"/>
    </source>
</evidence>
<evidence type="ECO:0000256" key="13">
    <source>
        <dbReference type="ARBA" id="ARBA00044502"/>
    </source>
</evidence>
<evidence type="ECO:0000256" key="4">
    <source>
        <dbReference type="ARBA" id="ARBA00022723"/>
    </source>
</evidence>
<dbReference type="PROSITE" id="PS51164">
    <property type="entry name" value="CBM1_2"/>
    <property type="match status" value="1"/>
</dbReference>
<dbReference type="InterPro" id="IPR000254">
    <property type="entry name" value="CBD"/>
</dbReference>
<evidence type="ECO:0000256" key="1">
    <source>
        <dbReference type="ARBA" id="ARBA00001973"/>
    </source>
</evidence>
<evidence type="ECO:0000256" key="5">
    <source>
        <dbReference type="ARBA" id="ARBA00022729"/>
    </source>
</evidence>
<evidence type="ECO:0000256" key="16">
    <source>
        <dbReference type="SAM" id="MobiDB-lite"/>
    </source>
</evidence>
<evidence type="ECO:0000256" key="10">
    <source>
        <dbReference type="ARBA" id="ARBA00023157"/>
    </source>
</evidence>
<dbReference type="CDD" id="cd21175">
    <property type="entry name" value="LPMO_AA9"/>
    <property type="match status" value="1"/>
</dbReference>
<organism evidence="19 20">
    <name type="scientific">Polyplosphaeria fusca</name>
    <dbReference type="NCBI Taxonomy" id="682080"/>
    <lineage>
        <taxon>Eukaryota</taxon>
        <taxon>Fungi</taxon>
        <taxon>Dikarya</taxon>
        <taxon>Ascomycota</taxon>
        <taxon>Pezizomycotina</taxon>
        <taxon>Dothideomycetes</taxon>
        <taxon>Pleosporomycetidae</taxon>
        <taxon>Pleosporales</taxon>
        <taxon>Tetraplosphaeriaceae</taxon>
        <taxon>Polyplosphaeria</taxon>
    </lineage>
</organism>
<dbReference type="GO" id="GO:0004497">
    <property type="term" value="F:monooxygenase activity"/>
    <property type="evidence" value="ECO:0007669"/>
    <property type="project" value="UniProtKB-KW"/>
</dbReference>
<dbReference type="OrthoDB" id="5558646at2759"/>
<dbReference type="Pfam" id="PF03443">
    <property type="entry name" value="AA9"/>
    <property type="match status" value="1"/>
</dbReference>
<dbReference type="SMART" id="SM00236">
    <property type="entry name" value="fCBD"/>
    <property type="match status" value="1"/>
</dbReference>
<evidence type="ECO:0000256" key="6">
    <source>
        <dbReference type="ARBA" id="ARBA00023001"/>
    </source>
</evidence>
<sequence length="363" mass="36418">MRTSTLVALAAAGTAQLVAAHTTVYAVLINDVDQGLGNSASGFIRSPPDNSPIKDVSSASMACNVNNAATAKTLEVKGGDKITFEWHHDSRDASDDIIAESHKGPVLTYIAPTESNGEGDVWVKLAEEGFADGKWAVDNLIANKGKHSITLPDLAAGEYLLRPEIIALHEGNKEGGAQLYMECVQIKVTSSGATTLPAGVAIPGTYTATDKGILFDIYGSFDSYPIPGPKVFKAGDAPANPAPAPASSAAASAPAASAPVESAPASSAAAPSGAAPTDAAPTDAVPSSAAATPAPSAPPAPTTLETVVVSQTGTAGSAAPSEGASTGTATKYSQCGGMGFTGATTCESGTTCTKQNDYYSQCL</sequence>
<dbReference type="SUPFAM" id="SSF57180">
    <property type="entry name" value="Cellulose-binding domain"/>
    <property type="match status" value="1"/>
</dbReference>
<keyword evidence="5 17" id="KW-0732">Signal</keyword>
<comment type="similarity">
    <text evidence="13">Belongs to the polysaccharide monooxygenase AA9 family.</text>
</comment>
<comment type="catalytic activity">
    <reaction evidence="14 15">
        <text>[(1-&gt;4)-beta-D-glucosyl]n+m + reduced acceptor + O2 = 4-dehydro-beta-D-glucosyl-[(1-&gt;4)-beta-D-glucosyl]n-1 + [(1-&gt;4)-beta-D-glucosyl]m + acceptor + H2O.</text>
        <dbReference type="EC" id="1.14.99.56"/>
    </reaction>
</comment>
<dbReference type="GO" id="GO:0030245">
    <property type="term" value="P:cellulose catabolic process"/>
    <property type="evidence" value="ECO:0007669"/>
    <property type="project" value="UniProtKB-UniRule"/>
</dbReference>
<comment type="cofactor">
    <cofactor evidence="1">
        <name>Cu(2+)</name>
        <dbReference type="ChEBI" id="CHEBI:29036"/>
    </cofactor>
</comment>
<dbReference type="GO" id="GO:0046872">
    <property type="term" value="F:metal ion binding"/>
    <property type="evidence" value="ECO:0007669"/>
    <property type="project" value="UniProtKB-KW"/>
</dbReference>
<dbReference type="PANTHER" id="PTHR33353:SF17">
    <property type="entry name" value="ENDO-BETA-1,4-GLUCANASE D"/>
    <property type="match status" value="1"/>
</dbReference>
<keyword evidence="20" id="KW-1185">Reference proteome</keyword>
<keyword evidence="9" id="KW-0503">Monooxygenase</keyword>
<dbReference type="GO" id="GO:0005576">
    <property type="term" value="C:extracellular region"/>
    <property type="evidence" value="ECO:0007669"/>
    <property type="project" value="UniProtKB-SubCell"/>
</dbReference>
<reference evidence="19" key="1">
    <citation type="journal article" date="2020" name="Stud. Mycol.">
        <title>101 Dothideomycetes genomes: a test case for predicting lifestyles and emergence of pathogens.</title>
        <authorList>
            <person name="Haridas S."/>
            <person name="Albert R."/>
            <person name="Binder M."/>
            <person name="Bloem J."/>
            <person name="Labutti K."/>
            <person name="Salamov A."/>
            <person name="Andreopoulos B."/>
            <person name="Baker S."/>
            <person name="Barry K."/>
            <person name="Bills G."/>
            <person name="Bluhm B."/>
            <person name="Cannon C."/>
            <person name="Castanera R."/>
            <person name="Culley D."/>
            <person name="Daum C."/>
            <person name="Ezra D."/>
            <person name="Gonzalez J."/>
            <person name="Henrissat B."/>
            <person name="Kuo A."/>
            <person name="Liang C."/>
            <person name="Lipzen A."/>
            <person name="Lutzoni F."/>
            <person name="Magnuson J."/>
            <person name="Mondo S."/>
            <person name="Nolan M."/>
            <person name="Ohm R."/>
            <person name="Pangilinan J."/>
            <person name="Park H.-J."/>
            <person name="Ramirez L."/>
            <person name="Alfaro M."/>
            <person name="Sun H."/>
            <person name="Tritt A."/>
            <person name="Yoshinaga Y."/>
            <person name="Zwiers L.-H."/>
            <person name="Turgeon B."/>
            <person name="Goodwin S."/>
            <person name="Spatafora J."/>
            <person name="Crous P."/>
            <person name="Grigoriev I."/>
        </authorList>
    </citation>
    <scope>NUCLEOTIDE SEQUENCE</scope>
    <source>
        <strain evidence="19">CBS 125425</strain>
    </source>
</reference>
<feature type="domain" description="CBM1" evidence="18">
    <location>
        <begin position="327"/>
        <end position="363"/>
    </location>
</feature>
<evidence type="ECO:0000313" key="20">
    <source>
        <dbReference type="Proteomes" id="UP000799444"/>
    </source>
</evidence>